<reference evidence="1 2" key="1">
    <citation type="journal article" date="2013" name="PLoS Genet.">
        <title>The genome and development-dependent transcriptomes of Pyronema confluens: a window into fungal evolution.</title>
        <authorList>
            <person name="Traeger S."/>
            <person name="Altegoer F."/>
            <person name="Freitag M."/>
            <person name="Gabaldon T."/>
            <person name="Kempken F."/>
            <person name="Kumar A."/>
            <person name="Marcet-Houben M."/>
            <person name="Poggeler S."/>
            <person name="Stajich J.E."/>
            <person name="Nowrousian M."/>
        </authorList>
    </citation>
    <scope>NUCLEOTIDE SEQUENCE [LARGE SCALE GENOMIC DNA]</scope>
    <source>
        <strain evidence="2">CBS 100304</strain>
        <tissue evidence="1">Vegetative mycelium</tissue>
    </source>
</reference>
<gene>
    <name evidence="1" type="ORF">PCON_03066</name>
</gene>
<keyword evidence="2" id="KW-1185">Reference proteome</keyword>
<name>U4L3K2_PYROM</name>
<organism evidence="1 2">
    <name type="scientific">Pyronema omphalodes (strain CBS 100304)</name>
    <name type="common">Pyronema confluens</name>
    <dbReference type="NCBI Taxonomy" id="1076935"/>
    <lineage>
        <taxon>Eukaryota</taxon>
        <taxon>Fungi</taxon>
        <taxon>Dikarya</taxon>
        <taxon>Ascomycota</taxon>
        <taxon>Pezizomycotina</taxon>
        <taxon>Pezizomycetes</taxon>
        <taxon>Pezizales</taxon>
        <taxon>Pyronemataceae</taxon>
        <taxon>Pyronema</taxon>
    </lineage>
</organism>
<dbReference type="AlphaFoldDB" id="U4L3K2"/>
<evidence type="ECO:0000313" key="2">
    <source>
        <dbReference type="Proteomes" id="UP000018144"/>
    </source>
</evidence>
<accession>U4L3K2</accession>
<dbReference type="Proteomes" id="UP000018144">
    <property type="component" value="Unassembled WGS sequence"/>
</dbReference>
<evidence type="ECO:0000313" key="1">
    <source>
        <dbReference type="EMBL" id="CCX04635.1"/>
    </source>
</evidence>
<protein>
    <submittedName>
        <fullName evidence="1">Uncharacterized protein</fullName>
    </submittedName>
</protein>
<sequence length="96" mass="10781">MRLFAYIIQIKYANGKRSVHPDVFGCINLANEAARKLYDENSKQDSALVRTDQWGMQTHKVPVSGPIKLPKDCKPCGFRIVKTKVACVMGRTVTVK</sequence>
<dbReference type="EMBL" id="HF935211">
    <property type="protein sequence ID" value="CCX04635.1"/>
    <property type="molecule type" value="Genomic_DNA"/>
</dbReference>
<proteinExistence type="predicted"/>